<feature type="domain" description="PXA" evidence="4">
    <location>
        <begin position="98"/>
        <end position="258"/>
    </location>
</feature>
<dbReference type="GO" id="GO:0035091">
    <property type="term" value="F:phosphatidylinositol binding"/>
    <property type="evidence" value="ECO:0007669"/>
    <property type="project" value="TreeGrafter"/>
</dbReference>
<evidence type="ECO:0000256" key="1">
    <source>
        <dbReference type="ARBA" id="ARBA00010883"/>
    </source>
</evidence>
<keyword evidence="3" id="KW-1133">Transmembrane helix</keyword>
<dbReference type="EMBL" id="CP119910">
    <property type="protein sequence ID" value="WFD19171.1"/>
    <property type="molecule type" value="Genomic_DNA"/>
</dbReference>
<dbReference type="Pfam" id="PF10209">
    <property type="entry name" value="DUF2340"/>
    <property type="match status" value="1"/>
</dbReference>
<sequence length="1080" mass="116217">MDPSTPVAAAIAVLSVLVMRLGLTATLSVFALAFLLLCHPVVRVFFEMAVPDQGATRDSAQHDHETAEALRARAHGVTQCAPPRDTAQAGRMDLSSLPAALQPELRHLLRLVRADFVQYWYDPISFGSASFPDEAMASVEHLVAQVALRLEQYSRATVVTELSLTALSVLVTAMQNRRTDALPPRGLWPTTESRIQSLQTSVSTMLQQSLPPAERRSPLVVALLTDIFAKQLWDQLQAHSDPDVINQYIVLYGQVAAEKLPRAPREAPPDVPPPTTSARVGDVLDDLEHSEPRATPQSQSLPDDLTDVMRALKSPEAAEAAEPSSDAASLPADPWGSAPALPMDVPPGLPEAPWPPAGPARAEAHKYQVRLPKKVRDVLAQCDSDLYDEWYQYMQRRDPGAGPCEGAVLLQLRSNLEALSASFDDEASTPALYASDVKAVLHAAQSMLPSHAPCEGVRAAMERLGARETIEPRALEPLRAALLQRLQQLYDGFLCEAKGQADVPPSTFVPRVRPSNDKARQISVLDVSESVDPGRAVDPRTLQVLVTMEDAPGAGTGGYAVLRTWPHFEALHTELMRMYEKLPSDSGLVPPPPLPSLKGLASAAACEAIRQYLVALLVPAEDTLAWYNTTQAVQRFLDKTRAADEDAKLKNNALMSSLGGVSRSLASGLVGAAGTARKSMGHMAPAPSRASRIFGLRPDMSDTRRASVREAPELPVREAPELPVREAPELPPRPVDEAPVEAPADPSDAAPAAAPVEATAPVDPPVAGPPADGAASVQDVKALLTAVFAVTREALNMHEAWTVQRGMLRVMEQFLRTTYYGTVASLVTYLAGLLSIDAQVSWLQLLRTKLWPNDAWAGGQPGHPARSAADVRATAEAARAVVLSYAPPQAAYALGLGGKQAVADALATVHDVVTDPVVSLDLHLALLLRVLDLAMGTAGAPSGDRAQAHDSVAPRGDGYCEHPFVPQTDFLDHTVTNQARPLTSAVITVRIIKNFEYRTMKPLVLKDVDLTTLTARALMERCREEVAAQPAFRVYRNVVGSLDTLKIYTHAHGAKTTNLIINLDRPEWILDAASDAPLAT</sequence>
<dbReference type="PANTHER" id="PTHR22775">
    <property type="entry name" value="SORTING NEXIN"/>
    <property type="match status" value="1"/>
</dbReference>
<feature type="compositionally biased region" description="Basic and acidic residues" evidence="2">
    <location>
        <begin position="699"/>
        <end position="728"/>
    </location>
</feature>
<keyword evidence="3" id="KW-0812">Transmembrane</keyword>
<accession>A0AAF0E9H3</accession>
<proteinExistence type="inferred from homology"/>
<dbReference type="SMART" id="SM00313">
    <property type="entry name" value="PXA"/>
    <property type="match status" value="1"/>
</dbReference>
<dbReference type="PANTHER" id="PTHR22775:SF3">
    <property type="entry name" value="SORTING NEXIN-13"/>
    <property type="match status" value="1"/>
</dbReference>
<dbReference type="Pfam" id="PF02194">
    <property type="entry name" value="PXA"/>
    <property type="match status" value="1"/>
</dbReference>
<feature type="compositionally biased region" description="Low complexity" evidence="2">
    <location>
        <begin position="315"/>
        <end position="334"/>
    </location>
</feature>
<organism evidence="5 6">
    <name type="scientific">Malassezia caprae</name>
    <dbReference type="NCBI Taxonomy" id="1381934"/>
    <lineage>
        <taxon>Eukaryota</taxon>
        <taxon>Fungi</taxon>
        <taxon>Dikarya</taxon>
        <taxon>Basidiomycota</taxon>
        <taxon>Ustilaginomycotina</taxon>
        <taxon>Malasseziomycetes</taxon>
        <taxon>Malasseziales</taxon>
        <taxon>Malasseziaceae</taxon>
        <taxon>Malassezia</taxon>
    </lineage>
</organism>
<reference evidence="5" key="1">
    <citation type="submission" date="2023-03" db="EMBL/GenBank/DDBJ databases">
        <title>Mating type loci evolution in Malassezia.</title>
        <authorList>
            <person name="Coelho M.A."/>
        </authorList>
    </citation>
    <scope>NUCLEOTIDE SEQUENCE</scope>
    <source>
        <strain evidence="5">CBS 10434</strain>
    </source>
</reference>
<feature type="transmembrane region" description="Helical" evidence="3">
    <location>
        <begin position="7"/>
        <end position="37"/>
    </location>
</feature>
<evidence type="ECO:0000313" key="5">
    <source>
        <dbReference type="EMBL" id="WFD19171.1"/>
    </source>
</evidence>
<keyword evidence="3" id="KW-0472">Membrane</keyword>
<dbReference type="InterPro" id="IPR013937">
    <property type="entry name" value="Sorting_nexin_C"/>
</dbReference>
<keyword evidence="6" id="KW-1185">Reference proteome</keyword>
<evidence type="ECO:0000256" key="3">
    <source>
        <dbReference type="SAM" id="Phobius"/>
    </source>
</evidence>
<evidence type="ECO:0000259" key="4">
    <source>
        <dbReference type="PROSITE" id="PS51207"/>
    </source>
</evidence>
<dbReference type="AlphaFoldDB" id="A0AAF0E9H3"/>
<gene>
    <name evidence="5" type="ORF">MCAP1_001394</name>
</gene>
<feature type="compositionally biased region" description="Pro residues" evidence="2">
    <location>
        <begin position="344"/>
        <end position="358"/>
    </location>
</feature>
<feature type="region of interest" description="Disordered" evidence="2">
    <location>
        <begin position="676"/>
        <end position="773"/>
    </location>
</feature>
<dbReference type="Pfam" id="PF08628">
    <property type="entry name" value="Nexin_C"/>
    <property type="match status" value="1"/>
</dbReference>
<name>A0AAF0E9H3_9BASI</name>
<dbReference type="PROSITE" id="PS51207">
    <property type="entry name" value="PXA"/>
    <property type="match status" value="1"/>
</dbReference>
<feature type="region of interest" description="Disordered" evidence="2">
    <location>
        <begin position="315"/>
        <end position="359"/>
    </location>
</feature>
<comment type="similarity">
    <text evidence="1">Belongs to the sorting nexin family.</text>
</comment>
<protein>
    <recommendedName>
        <fullName evidence="4">PXA domain-containing protein</fullName>
    </recommendedName>
</protein>
<dbReference type="InterPro" id="IPR003114">
    <property type="entry name" value="Phox_assoc"/>
</dbReference>
<evidence type="ECO:0000313" key="6">
    <source>
        <dbReference type="Proteomes" id="UP001220961"/>
    </source>
</evidence>
<dbReference type="Proteomes" id="UP001220961">
    <property type="component" value="Chromosome 3"/>
</dbReference>
<dbReference type="InterPro" id="IPR018794">
    <property type="entry name" value="UPF0538"/>
</dbReference>
<feature type="compositionally biased region" description="Low complexity" evidence="2">
    <location>
        <begin position="740"/>
        <end position="761"/>
    </location>
</feature>
<evidence type="ECO:0000256" key="2">
    <source>
        <dbReference type="SAM" id="MobiDB-lite"/>
    </source>
</evidence>